<dbReference type="InterPro" id="IPR036047">
    <property type="entry name" value="F-box-like_dom_sf"/>
</dbReference>
<evidence type="ECO:0000313" key="2">
    <source>
        <dbReference type="EMBL" id="KAF7127740.1"/>
    </source>
</evidence>
<protein>
    <recommendedName>
        <fullName evidence="1">F-box domain-containing protein</fullName>
    </recommendedName>
</protein>
<keyword evidence="3" id="KW-1185">Reference proteome</keyword>
<dbReference type="SUPFAM" id="SSF81383">
    <property type="entry name" value="F-box domain"/>
    <property type="match status" value="1"/>
</dbReference>
<dbReference type="Pfam" id="PF12937">
    <property type="entry name" value="F-box-like"/>
    <property type="match status" value="1"/>
</dbReference>
<dbReference type="InterPro" id="IPR050796">
    <property type="entry name" value="SCF_F-box_component"/>
</dbReference>
<dbReference type="InterPro" id="IPR017451">
    <property type="entry name" value="F-box-assoc_interact_dom"/>
</dbReference>
<organism evidence="2 3">
    <name type="scientific">Rhododendron simsii</name>
    <name type="common">Sims's rhododendron</name>
    <dbReference type="NCBI Taxonomy" id="118357"/>
    <lineage>
        <taxon>Eukaryota</taxon>
        <taxon>Viridiplantae</taxon>
        <taxon>Streptophyta</taxon>
        <taxon>Embryophyta</taxon>
        <taxon>Tracheophyta</taxon>
        <taxon>Spermatophyta</taxon>
        <taxon>Magnoliopsida</taxon>
        <taxon>eudicotyledons</taxon>
        <taxon>Gunneridae</taxon>
        <taxon>Pentapetalae</taxon>
        <taxon>asterids</taxon>
        <taxon>Ericales</taxon>
        <taxon>Ericaceae</taxon>
        <taxon>Ericoideae</taxon>
        <taxon>Rhodoreae</taxon>
        <taxon>Rhododendron</taxon>
    </lineage>
</organism>
<dbReference type="AlphaFoldDB" id="A0A834GD81"/>
<dbReference type="NCBIfam" id="TIGR01640">
    <property type="entry name" value="F_box_assoc_1"/>
    <property type="match status" value="1"/>
</dbReference>
<evidence type="ECO:0000259" key="1">
    <source>
        <dbReference type="PROSITE" id="PS50181"/>
    </source>
</evidence>
<dbReference type="InterPro" id="IPR006527">
    <property type="entry name" value="F-box-assoc_dom_typ1"/>
</dbReference>
<dbReference type="PANTHER" id="PTHR31672:SF13">
    <property type="entry name" value="F-BOX PROTEIN CPR30-LIKE"/>
    <property type="match status" value="1"/>
</dbReference>
<dbReference type="Pfam" id="PF07734">
    <property type="entry name" value="FBA_1"/>
    <property type="match status" value="1"/>
</dbReference>
<proteinExistence type="predicted"/>
<dbReference type="SMART" id="SM00256">
    <property type="entry name" value="FBOX"/>
    <property type="match status" value="1"/>
</dbReference>
<dbReference type="CDD" id="cd22157">
    <property type="entry name" value="F-box_AtFBW1-like"/>
    <property type="match status" value="1"/>
</dbReference>
<dbReference type="Gene3D" id="1.20.1280.50">
    <property type="match status" value="1"/>
</dbReference>
<dbReference type="EMBL" id="WJXA01000011">
    <property type="protein sequence ID" value="KAF7127740.1"/>
    <property type="molecule type" value="Genomic_DNA"/>
</dbReference>
<dbReference type="PANTHER" id="PTHR31672">
    <property type="entry name" value="BNACNNG10540D PROTEIN"/>
    <property type="match status" value="1"/>
</dbReference>
<dbReference type="PROSITE" id="PS50181">
    <property type="entry name" value="FBOX"/>
    <property type="match status" value="1"/>
</dbReference>
<dbReference type="InterPro" id="IPR001810">
    <property type="entry name" value="F-box_dom"/>
</dbReference>
<sequence length="397" mass="44929">MLSQNLPDELVVDILSSLPPKTLVEFTAVRKSWYSLIKNPSFIKTHLDKSLASDSNGYYLCMSVNYWQNKLCALLSSKTLVEVAKVELPFQCDMSYCTVVGSVNGLVCLVDAFDGRKLYLCNVAIKKYKHIGHSSSILQCIPSNPYVLLGFGYHRESNDYKVIRIMYIETGDRGVIHREVEVYRLGEGCWKKVEGAFRWTLLNQLPAAFVNGNLHWIVSSPGREEVDEVVLSFSLGEEVFREIAMPFSHVAAFLVYGSLCVLQECLSLFEYSPFREGEANEKCCLWVMKEYGVSDSWSKQYTIVLEGRVQRLLGITRFDEIVYENQENKVVLYNLESHQTKYSSTSFGGPYRFDVVPFIESLLFLEGGEGVLGLESSFEVTSCEGTTSTSIKEEEES</sequence>
<feature type="domain" description="F-box" evidence="1">
    <location>
        <begin position="1"/>
        <end position="46"/>
    </location>
</feature>
<dbReference type="OrthoDB" id="1932945at2759"/>
<dbReference type="Proteomes" id="UP000626092">
    <property type="component" value="Unassembled WGS sequence"/>
</dbReference>
<evidence type="ECO:0000313" key="3">
    <source>
        <dbReference type="Proteomes" id="UP000626092"/>
    </source>
</evidence>
<comment type="caution">
    <text evidence="2">The sequence shown here is derived from an EMBL/GenBank/DDBJ whole genome shotgun (WGS) entry which is preliminary data.</text>
</comment>
<name>A0A834GD81_RHOSS</name>
<accession>A0A834GD81</accession>
<reference evidence="2" key="1">
    <citation type="submission" date="2019-11" db="EMBL/GenBank/DDBJ databases">
        <authorList>
            <person name="Liu Y."/>
            <person name="Hou J."/>
            <person name="Li T.-Q."/>
            <person name="Guan C.-H."/>
            <person name="Wu X."/>
            <person name="Wu H.-Z."/>
            <person name="Ling F."/>
            <person name="Zhang R."/>
            <person name="Shi X.-G."/>
            <person name="Ren J.-P."/>
            <person name="Chen E.-F."/>
            <person name="Sun J.-M."/>
        </authorList>
    </citation>
    <scope>NUCLEOTIDE SEQUENCE</scope>
    <source>
        <strain evidence="2">Adult_tree_wgs_1</strain>
        <tissue evidence="2">Leaves</tissue>
    </source>
</reference>
<gene>
    <name evidence="2" type="ORF">RHSIM_Rhsim11G0095700</name>
</gene>